<sequence length="177" mass="19382">MTTGDTTPGDPDLLAEYLRHWQDGQDWQDRQRKSTPLHCAASGGHVGVADLLLKAGARVDSRDEFGATTPLHKAASGGHVGVTKLLLKYGARVDSRELFGVTPLHKAASGGHVGVAKLLLKARARVNSRDWKLMLMLLMLLLLYRGSTLTIILRFHSTNILIVDLLTYSKQINGFTE</sequence>
<dbReference type="InterPro" id="IPR036770">
    <property type="entry name" value="Ankyrin_rpt-contain_sf"/>
</dbReference>
<dbReference type="InterPro" id="IPR051573">
    <property type="entry name" value="Ankyrin-SOCS_box_domain"/>
</dbReference>
<organism>
    <name type="scientific">Branchiostoma floridae</name>
    <name type="common">Florida lancelet</name>
    <name type="synonym">Amphioxus</name>
    <dbReference type="NCBI Taxonomy" id="7739"/>
    <lineage>
        <taxon>Eukaryota</taxon>
        <taxon>Metazoa</taxon>
        <taxon>Chordata</taxon>
        <taxon>Cephalochordata</taxon>
        <taxon>Leptocardii</taxon>
        <taxon>Amphioxiformes</taxon>
        <taxon>Branchiostomatidae</taxon>
        <taxon>Branchiostoma</taxon>
    </lineage>
</organism>
<keyword evidence="2" id="KW-0677">Repeat</keyword>
<keyword evidence="3 4" id="KW-0040">ANK repeat</keyword>
<comment type="similarity">
    <text evidence="1">Belongs to the ankyrin SOCS box (ASB) family.</text>
</comment>
<evidence type="ECO:0000256" key="5">
    <source>
        <dbReference type="SAM" id="Phobius"/>
    </source>
</evidence>
<gene>
    <name evidence="6" type="ORF">BRAFLDRAFT_73238</name>
</gene>
<evidence type="ECO:0000256" key="4">
    <source>
        <dbReference type="PROSITE-ProRule" id="PRU00023"/>
    </source>
</evidence>
<evidence type="ECO:0000256" key="2">
    <source>
        <dbReference type="ARBA" id="ARBA00022737"/>
    </source>
</evidence>
<dbReference type="Pfam" id="PF12796">
    <property type="entry name" value="Ank_2"/>
    <property type="match status" value="1"/>
</dbReference>
<evidence type="ECO:0000256" key="3">
    <source>
        <dbReference type="ARBA" id="ARBA00023043"/>
    </source>
</evidence>
<dbReference type="eggNOG" id="KOG4177">
    <property type="taxonomic scope" value="Eukaryota"/>
</dbReference>
<protein>
    <submittedName>
        <fullName evidence="6">Uncharacterized protein</fullName>
    </submittedName>
</protein>
<proteinExistence type="inferred from homology"/>
<feature type="repeat" description="ANK" evidence="4">
    <location>
        <begin position="32"/>
        <end position="64"/>
    </location>
</feature>
<evidence type="ECO:0000313" key="6">
    <source>
        <dbReference type="EMBL" id="EEN67376.1"/>
    </source>
</evidence>
<dbReference type="EMBL" id="GG666471">
    <property type="protein sequence ID" value="EEN67376.1"/>
    <property type="molecule type" value="Genomic_DNA"/>
</dbReference>
<dbReference type="PANTHER" id="PTHR24136">
    <property type="entry name" value="SOWAH (DROSOPHILA) HOMOLOG"/>
    <property type="match status" value="1"/>
</dbReference>
<dbReference type="PANTHER" id="PTHR24136:SF15">
    <property type="entry name" value="ANK_REP_REGION DOMAIN-CONTAINING PROTEIN"/>
    <property type="match status" value="1"/>
</dbReference>
<keyword evidence="5" id="KW-0472">Membrane</keyword>
<name>C3XXB6_BRAFL</name>
<dbReference type="InParanoid" id="C3XXB6"/>
<dbReference type="Gene3D" id="1.25.40.20">
    <property type="entry name" value="Ankyrin repeat-containing domain"/>
    <property type="match status" value="2"/>
</dbReference>
<dbReference type="SMART" id="SM00248">
    <property type="entry name" value="ANK"/>
    <property type="match status" value="3"/>
</dbReference>
<dbReference type="PRINTS" id="PR01415">
    <property type="entry name" value="ANKYRIN"/>
</dbReference>
<dbReference type="AlphaFoldDB" id="C3XXB6"/>
<dbReference type="PROSITE" id="PS50088">
    <property type="entry name" value="ANK_REPEAT"/>
    <property type="match status" value="3"/>
</dbReference>
<dbReference type="SUPFAM" id="SSF48403">
    <property type="entry name" value="Ankyrin repeat"/>
    <property type="match status" value="1"/>
</dbReference>
<evidence type="ECO:0000256" key="1">
    <source>
        <dbReference type="ARBA" id="ARBA00005949"/>
    </source>
</evidence>
<dbReference type="STRING" id="7739.C3XXB6"/>
<feature type="repeat" description="ANK" evidence="4">
    <location>
        <begin position="99"/>
        <end position="131"/>
    </location>
</feature>
<feature type="repeat" description="ANK" evidence="4">
    <location>
        <begin position="66"/>
        <end position="98"/>
    </location>
</feature>
<keyword evidence="5" id="KW-1133">Transmembrane helix</keyword>
<dbReference type="PROSITE" id="PS50297">
    <property type="entry name" value="ANK_REP_REGION"/>
    <property type="match status" value="3"/>
</dbReference>
<reference evidence="6" key="1">
    <citation type="journal article" date="2008" name="Nature">
        <title>The amphioxus genome and the evolution of the chordate karyotype.</title>
        <authorList>
            <consortium name="US DOE Joint Genome Institute (JGI-PGF)"/>
            <person name="Putnam N.H."/>
            <person name="Butts T."/>
            <person name="Ferrier D.E.K."/>
            <person name="Furlong R.F."/>
            <person name="Hellsten U."/>
            <person name="Kawashima T."/>
            <person name="Robinson-Rechavi M."/>
            <person name="Shoguchi E."/>
            <person name="Terry A."/>
            <person name="Yu J.-K."/>
            <person name="Benito-Gutierrez E.L."/>
            <person name="Dubchak I."/>
            <person name="Garcia-Fernandez J."/>
            <person name="Gibson-Brown J.J."/>
            <person name="Grigoriev I.V."/>
            <person name="Horton A.C."/>
            <person name="de Jong P.J."/>
            <person name="Jurka J."/>
            <person name="Kapitonov V.V."/>
            <person name="Kohara Y."/>
            <person name="Kuroki Y."/>
            <person name="Lindquist E."/>
            <person name="Lucas S."/>
            <person name="Osoegawa K."/>
            <person name="Pennacchio L.A."/>
            <person name="Salamov A.A."/>
            <person name="Satou Y."/>
            <person name="Sauka-Spengler T."/>
            <person name="Schmutz J."/>
            <person name="Shin-I T."/>
            <person name="Toyoda A."/>
            <person name="Bronner-Fraser M."/>
            <person name="Fujiyama A."/>
            <person name="Holland L.Z."/>
            <person name="Holland P.W.H."/>
            <person name="Satoh N."/>
            <person name="Rokhsar D.S."/>
        </authorList>
    </citation>
    <scope>NUCLEOTIDE SEQUENCE [LARGE SCALE GENOMIC DNA]</scope>
    <source>
        <strain evidence="6">S238N-H82</strain>
        <tissue evidence="6">Testes</tissue>
    </source>
</reference>
<keyword evidence="5" id="KW-0812">Transmembrane</keyword>
<accession>C3XXB6</accession>
<feature type="transmembrane region" description="Helical" evidence="5">
    <location>
        <begin position="133"/>
        <end position="155"/>
    </location>
</feature>
<dbReference type="InterPro" id="IPR002110">
    <property type="entry name" value="Ankyrin_rpt"/>
</dbReference>